<dbReference type="GeneID" id="39744717"/>
<protein>
    <submittedName>
        <fullName evidence="1">Variable surface protein</fullName>
    </submittedName>
</protein>
<sequence length="321" mass="38336">MSDTKLEDEYFDFNGVFPECTDGFDWDTGAFRGRGDANKFTTLCSGLNLKLTTENRSTEFSQLCRVLGLYLKHIETNKNEHAQRCCKLFYYKLKKDIMDKFNLKCNDAKSCYLEMANHKANGLDTQISDICLKHLIHIDGDTFKIMEYLFEIYNKVNLFNTNNQRTTSNMHKFKEYIEKLEIYFYKYRSEIKEELGKIIKICEGYISEWEADKRLAKHASDLLKYDNWINTRKRKLEEEEEENTRSDWRPTETLESKVLYAKAIMIPRTDDYTHYFSFLKPSVRKLRSMFNKNNKNNMDLMYSFDVEYKNSIDDRYKIAYS</sequence>
<name>A0A1Y1JN53_PLAGO</name>
<reference evidence="2" key="1">
    <citation type="submission" date="2017-04" db="EMBL/GenBank/DDBJ databases">
        <title>Plasmodium gonderi genome.</title>
        <authorList>
            <person name="Arisue N."/>
            <person name="Honma H."/>
            <person name="Kawai S."/>
            <person name="Tougan T."/>
            <person name="Tanabe K."/>
            <person name="Horii T."/>
        </authorList>
    </citation>
    <scope>NUCLEOTIDE SEQUENCE [LARGE SCALE GENOMIC DNA]</scope>
    <source>
        <strain evidence="2">ATCC 30045</strain>
    </source>
</reference>
<evidence type="ECO:0000313" key="2">
    <source>
        <dbReference type="Proteomes" id="UP000195521"/>
    </source>
</evidence>
<dbReference type="RefSeq" id="XP_028546498.1">
    <property type="nucleotide sequence ID" value="XM_028690697.1"/>
</dbReference>
<keyword evidence="2" id="KW-1185">Reference proteome</keyword>
<dbReference type="AlphaFoldDB" id="A0A1Y1JN53"/>
<proteinExistence type="predicted"/>
<comment type="caution">
    <text evidence="1">The sequence shown here is derived from an EMBL/GenBank/DDBJ whole genome shotgun (WGS) entry which is preliminary data.</text>
</comment>
<accession>A0A1Y1JN53</accession>
<dbReference type="Proteomes" id="UP000195521">
    <property type="component" value="Unassembled WGS sequence"/>
</dbReference>
<dbReference type="EMBL" id="BDQF01000021">
    <property type="protein sequence ID" value="GAW83909.1"/>
    <property type="molecule type" value="Genomic_DNA"/>
</dbReference>
<organism evidence="1 2">
    <name type="scientific">Plasmodium gonderi</name>
    <dbReference type="NCBI Taxonomy" id="77519"/>
    <lineage>
        <taxon>Eukaryota</taxon>
        <taxon>Sar</taxon>
        <taxon>Alveolata</taxon>
        <taxon>Apicomplexa</taxon>
        <taxon>Aconoidasida</taxon>
        <taxon>Haemosporida</taxon>
        <taxon>Plasmodiidae</taxon>
        <taxon>Plasmodium</taxon>
        <taxon>Plasmodium (Plasmodium)</taxon>
    </lineage>
</organism>
<gene>
    <name evidence="1" type="ORF">PGO_000050</name>
</gene>
<evidence type="ECO:0000313" key="1">
    <source>
        <dbReference type="EMBL" id="GAW83909.1"/>
    </source>
</evidence>